<dbReference type="Gene3D" id="3.30.457.10">
    <property type="entry name" value="Copper amine oxidase-like, N-terminal domain"/>
    <property type="match status" value="1"/>
</dbReference>
<gene>
    <name evidence="2" type="ORF">BSO21_02965</name>
</gene>
<comment type="caution">
    <text evidence="2">The sequence shown here is derived from an EMBL/GenBank/DDBJ whole genome shotgun (WGS) entry which is preliminary data.</text>
</comment>
<organism evidence="2 3">
    <name type="scientific">Paenibacillus odorifer</name>
    <dbReference type="NCBI Taxonomy" id="189426"/>
    <lineage>
        <taxon>Bacteria</taxon>
        <taxon>Bacillati</taxon>
        <taxon>Bacillota</taxon>
        <taxon>Bacilli</taxon>
        <taxon>Bacillales</taxon>
        <taxon>Paenibacillaceae</taxon>
        <taxon>Paenibacillus</taxon>
    </lineage>
</organism>
<reference evidence="2 3" key="1">
    <citation type="submission" date="2016-11" db="EMBL/GenBank/DDBJ databases">
        <title>Paenibacillus species isolates.</title>
        <authorList>
            <person name="Beno S.M."/>
        </authorList>
    </citation>
    <scope>NUCLEOTIDE SEQUENCE [LARGE SCALE GENOMIC DNA]</scope>
    <source>
        <strain evidence="2 3">FSL H7-0433</strain>
    </source>
</reference>
<evidence type="ECO:0000313" key="2">
    <source>
        <dbReference type="EMBL" id="OMD39163.1"/>
    </source>
</evidence>
<dbReference type="InterPro" id="IPR012854">
    <property type="entry name" value="Cu_amine_oxidase-like_N"/>
</dbReference>
<dbReference type="Proteomes" id="UP000187158">
    <property type="component" value="Unassembled WGS sequence"/>
</dbReference>
<evidence type="ECO:0000259" key="1">
    <source>
        <dbReference type="Pfam" id="PF07833"/>
    </source>
</evidence>
<proteinExistence type="predicted"/>
<protein>
    <recommendedName>
        <fullName evidence="1">Copper amine oxidase-like N-terminal domain-containing protein</fullName>
    </recommendedName>
</protein>
<name>A0ABX3GWK8_9BACL</name>
<dbReference type="SUPFAM" id="SSF55383">
    <property type="entry name" value="Copper amine oxidase, domain N"/>
    <property type="match status" value="1"/>
</dbReference>
<accession>A0ABX3GWK8</accession>
<dbReference type="Pfam" id="PF07833">
    <property type="entry name" value="Cu_amine_oxidN1"/>
    <property type="match status" value="1"/>
</dbReference>
<sequence>MTYVSASHWEAAGLKVVWDKSHQRAEFTGWGKKIAVRIGSKQGVLDGKLVSVEGVPFEINGQLYVPARFLVNSLGGTTVSWDATKRIYTATGLLNYADASAQFAGSTYTVDKKTGGLYLTDSAGQTRLLTNLGSQLFDAVQFDFQKTPKGLIYLTVTDVYGEPHINNKWYTMIIKDGMVIRHASVGYYLRYGDNVKIAGDQLLLTDGKILRLIEDGTGNVTETINLNTLGGNSDNYLVEGMDEDFLLIRSNQQGFLMMIDRKTGAKTLLYKALLDVEQQKYAETNDLPFFGDNLKFLKREGDALLFNNEYAKDGKVYKLMLDGS</sequence>
<evidence type="ECO:0000313" key="3">
    <source>
        <dbReference type="Proteomes" id="UP000187158"/>
    </source>
</evidence>
<feature type="domain" description="Copper amine oxidase-like N-terminal" evidence="1">
    <location>
        <begin position="10"/>
        <end position="87"/>
    </location>
</feature>
<dbReference type="EMBL" id="MPVP01000009">
    <property type="protein sequence ID" value="OMD39163.1"/>
    <property type="molecule type" value="Genomic_DNA"/>
</dbReference>
<keyword evidence="3" id="KW-1185">Reference proteome</keyword>
<dbReference type="InterPro" id="IPR036582">
    <property type="entry name" value="Mao_N_sf"/>
</dbReference>